<evidence type="ECO:0000256" key="1">
    <source>
        <dbReference type="SAM" id="MobiDB-lite"/>
    </source>
</evidence>
<organism evidence="2 3">
    <name type="scientific">Anaerohalosphaera lusitana</name>
    <dbReference type="NCBI Taxonomy" id="1936003"/>
    <lineage>
        <taxon>Bacteria</taxon>
        <taxon>Pseudomonadati</taxon>
        <taxon>Planctomycetota</taxon>
        <taxon>Phycisphaerae</taxon>
        <taxon>Sedimentisphaerales</taxon>
        <taxon>Anaerohalosphaeraceae</taxon>
        <taxon>Anaerohalosphaera</taxon>
    </lineage>
</organism>
<name>A0A1U9NMJ7_9BACT</name>
<accession>A0A1U9NMJ7</accession>
<feature type="compositionally biased region" description="Acidic residues" evidence="1">
    <location>
        <begin position="111"/>
        <end position="128"/>
    </location>
</feature>
<sequence precursor="true">MADPFNCKVVVMVLVLFVAGGTVTGAQEGGAGEEKVKKEAGQRDEGESELPEGLQDKSQEKAEDEPALPAGLGGASEDEKEGGEPALPAGLGGGKEEGGAEGGPALPEGLGGDEPEMTDGMDSEGEGEDEYGLFAVKDGGWDLTGFWEVRSGYRLQETEFAQDKSIGETRLQLEMQKVTDELTFNVTTDLVYDWAANSQRVNLNEGNGFLDLREANVVGSPFEFMDVVAGRQILTWGTGDLLFLNDMFPKDWQSFFIGRDTEYLKAPSDAIKASVFTDLVNVDVVYTPQFDPDRFVTGDRLTYWTGRRIAGNNAIVDDDRPDNWFEDDEWAVRLKKNVQGYEIAGYGYWGYWKSPGGQNPFTGDATFPRLNVYGASVRGQFAGGIGNAEVAYYDSKDDGDGDDAFVNNSQMRYLLGYSQDLPTIAEDLTLDLQYYVEQTLDYGELRRNMLPGTEPPEEWREVVTVRLTKLFMNQTLTCSLFTYFSPSDRDAYMRPNVHYKVTDELAVEAGGNIFFGDYEHTFFGQFEDNTNLYGAVRYNF</sequence>
<proteinExistence type="predicted"/>
<gene>
    <name evidence="2" type="ORF">STSP2_02359</name>
</gene>
<dbReference type="STRING" id="1936003.STSP2_02359"/>
<dbReference type="KEGG" id="alus:STSP2_02359"/>
<dbReference type="EMBL" id="CP019791">
    <property type="protein sequence ID" value="AQT69172.1"/>
    <property type="molecule type" value="Genomic_DNA"/>
</dbReference>
<feature type="compositionally biased region" description="Basic and acidic residues" evidence="1">
    <location>
        <begin position="32"/>
        <end position="45"/>
    </location>
</feature>
<evidence type="ECO:0000313" key="2">
    <source>
        <dbReference type="EMBL" id="AQT69172.1"/>
    </source>
</evidence>
<dbReference type="Proteomes" id="UP000189674">
    <property type="component" value="Chromosome"/>
</dbReference>
<feature type="region of interest" description="Disordered" evidence="1">
    <location>
        <begin position="24"/>
        <end position="128"/>
    </location>
</feature>
<dbReference type="AlphaFoldDB" id="A0A1U9NMJ7"/>
<protein>
    <submittedName>
        <fullName evidence="2">Uncharacterized protein</fullName>
    </submittedName>
</protein>
<reference evidence="3" key="1">
    <citation type="submission" date="2017-02" db="EMBL/GenBank/DDBJ databases">
        <title>Comparative genomics and description of representatives of a novel lineage of planctomycetes thriving in anoxic sediments.</title>
        <authorList>
            <person name="Spring S."/>
            <person name="Bunk B."/>
            <person name="Sproer C."/>
        </authorList>
    </citation>
    <scope>NUCLEOTIDE SEQUENCE [LARGE SCALE GENOMIC DNA]</scope>
    <source>
        <strain evidence="3">ST-NAGAB-D1</strain>
    </source>
</reference>
<evidence type="ECO:0000313" key="3">
    <source>
        <dbReference type="Proteomes" id="UP000189674"/>
    </source>
</evidence>
<keyword evidence="3" id="KW-1185">Reference proteome</keyword>